<dbReference type="PANTHER" id="PTHR23046:SF2">
    <property type="entry name" value="PHOSPHORIBOSYLAMINOIMIDAZOLE CARBOXYLASE"/>
    <property type="match status" value="1"/>
</dbReference>
<reference evidence="5 6" key="1">
    <citation type="journal article" date="2018" name="Environ. Microbiol.">
        <title>Novel energy conservation strategies and behaviour of Pelotomaculum schinkii driving syntrophic propionate catabolism.</title>
        <authorList>
            <person name="Hidalgo-Ahumada C.A.P."/>
            <person name="Nobu M.K."/>
            <person name="Narihiro T."/>
            <person name="Tamaki H."/>
            <person name="Liu W.T."/>
            <person name="Kamagata Y."/>
            <person name="Stams A.J.M."/>
            <person name="Imachi H."/>
            <person name="Sousa D.Z."/>
        </authorList>
    </citation>
    <scope>NUCLEOTIDE SEQUENCE [LARGE SCALE GENOMIC DNA]</scope>
    <source>
        <strain evidence="5 6">HH</strain>
    </source>
</reference>
<sequence>MPRVPCLQPLGKAVRSKRHRPDGNWPVFGLCLQPFPYGYTDQGEKPRRVGFTRNPIRPGLCFLGIGILLDINNMIRPNDMVFGMNVLPKGEKLKMSKILVGIVMGSDSDLPVMRAASDVLEELGIPCEVVISSAHRVPDKTAAYARTAVERGLAVIIAGAGQAAHLAGVIAAHTPLPVIGVPLQSGPLSGVDALYATVQMPSGIPVATVAINGAKNAGILAAQIIGATDSAVRDRVTAFKDKLARQVTEKDALLNELGIDGYLERSRK</sequence>
<dbReference type="UniPathway" id="UPA00074">
    <property type="reaction ID" value="UER00943"/>
</dbReference>
<keyword evidence="2 3" id="KW-0413">Isomerase</keyword>
<accession>A0A4Y7R6R1</accession>
<keyword evidence="6" id="KW-1185">Reference proteome</keyword>
<comment type="catalytic activity">
    <reaction evidence="3">
        <text>5-carboxyamino-1-(5-phospho-D-ribosyl)imidazole + H(+) = 5-amino-1-(5-phospho-D-ribosyl)imidazole-4-carboxylate</text>
        <dbReference type="Rhea" id="RHEA:13193"/>
        <dbReference type="ChEBI" id="CHEBI:15378"/>
        <dbReference type="ChEBI" id="CHEBI:58730"/>
        <dbReference type="ChEBI" id="CHEBI:77657"/>
        <dbReference type="EC" id="5.4.99.18"/>
    </reaction>
</comment>
<dbReference type="Gene3D" id="3.40.50.1970">
    <property type="match status" value="1"/>
</dbReference>
<dbReference type="InterPro" id="IPR024694">
    <property type="entry name" value="PurE_prokaryotes"/>
</dbReference>
<evidence type="ECO:0000256" key="1">
    <source>
        <dbReference type="ARBA" id="ARBA00022755"/>
    </source>
</evidence>
<keyword evidence="1 3" id="KW-0658">Purine biosynthesis</keyword>
<feature type="binding site" evidence="3">
    <location>
        <position position="109"/>
    </location>
    <ligand>
        <name>substrate</name>
    </ligand>
</feature>
<dbReference type="PANTHER" id="PTHR23046">
    <property type="entry name" value="PHOSPHORIBOSYLAMINOIMIDAZOLE CARBOXYLASE CATALYTIC SUBUNIT"/>
    <property type="match status" value="1"/>
</dbReference>
<dbReference type="SMART" id="SM01001">
    <property type="entry name" value="AIRC"/>
    <property type="match status" value="1"/>
</dbReference>
<evidence type="ECO:0000256" key="3">
    <source>
        <dbReference type="HAMAP-Rule" id="MF_01929"/>
    </source>
</evidence>
<comment type="similarity">
    <text evidence="3">Belongs to the AIR carboxylase family. Class I subfamily.</text>
</comment>
<dbReference type="InterPro" id="IPR000031">
    <property type="entry name" value="PurE_dom"/>
</dbReference>
<name>A0A4Y7R6R1_9FIRM</name>
<dbReference type="GO" id="GO:0034023">
    <property type="term" value="F:5-(carboxyamino)imidazole ribonucleotide mutase activity"/>
    <property type="evidence" value="ECO:0007669"/>
    <property type="project" value="UniProtKB-UniRule"/>
</dbReference>
<feature type="binding site" evidence="3">
    <location>
        <position position="136"/>
    </location>
    <ligand>
        <name>substrate</name>
    </ligand>
</feature>
<evidence type="ECO:0000313" key="6">
    <source>
        <dbReference type="Proteomes" id="UP000298324"/>
    </source>
</evidence>
<evidence type="ECO:0000256" key="2">
    <source>
        <dbReference type="ARBA" id="ARBA00023235"/>
    </source>
</evidence>
<organism evidence="5 6">
    <name type="scientific">Pelotomaculum schinkii</name>
    <dbReference type="NCBI Taxonomy" id="78350"/>
    <lineage>
        <taxon>Bacteria</taxon>
        <taxon>Bacillati</taxon>
        <taxon>Bacillota</taxon>
        <taxon>Clostridia</taxon>
        <taxon>Eubacteriales</taxon>
        <taxon>Desulfotomaculaceae</taxon>
        <taxon>Pelotomaculum</taxon>
    </lineage>
</organism>
<dbReference type="Proteomes" id="UP000298324">
    <property type="component" value="Unassembled WGS sequence"/>
</dbReference>
<comment type="pathway">
    <text evidence="3">Purine metabolism; IMP biosynthesis via de novo pathway; 5-amino-1-(5-phospho-D-ribosyl)imidazole-4-carboxylate from 5-amino-1-(5-phospho-D-ribosyl)imidazole (N5-CAIR route): step 2/2.</text>
</comment>
<dbReference type="NCBIfam" id="TIGR01162">
    <property type="entry name" value="purE"/>
    <property type="match status" value="1"/>
</dbReference>
<dbReference type="HAMAP" id="MF_01929">
    <property type="entry name" value="PurE_classI"/>
    <property type="match status" value="1"/>
</dbReference>
<comment type="function">
    <text evidence="3">Catalyzes the conversion of N5-carboxyaminoimidazole ribonucleotide (N5-CAIR) to 4-carboxy-5-aminoimidazole ribonucleotide (CAIR).</text>
</comment>
<dbReference type="EC" id="5.4.99.18" evidence="3"/>
<dbReference type="GO" id="GO:0006189">
    <property type="term" value="P:'de novo' IMP biosynthetic process"/>
    <property type="evidence" value="ECO:0007669"/>
    <property type="project" value="UniProtKB-UniRule"/>
</dbReference>
<dbReference type="EMBL" id="QFGA01000003">
    <property type="protein sequence ID" value="TEB04638.1"/>
    <property type="molecule type" value="Genomic_DNA"/>
</dbReference>
<proteinExistence type="inferred from homology"/>
<dbReference type="InterPro" id="IPR033747">
    <property type="entry name" value="PurE_ClassI"/>
</dbReference>
<protein>
    <recommendedName>
        <fullName evidence="3">N5-carboxyaminoimidazole ribonucleotide mutase</fullName>
        <shortName evidence="3">N5-CAIR mutase</shortName>
        <ecNumber evidence="3">5.4.99.18</ecNumber>
    </recommendedName>
    <alternativeName>
        <fullName evidence="3">5-(carboxyamino)imidazole ribonucleotide mutase</fullName>
    </alternativeName>
</protein>
<comment type="caution">
    <text evidence="5">The sequence shown here is derived from an EMBL/GenBank/DDBJ whole genome shotgun (WGS) entry which is preliminary data.</text>
</comment>
<feature type="domain" description="PurE" evidence="4">
    <location>
        <begin position="98"/>
        <end position="247"/>
    </location>
</feature>
<dbReference type="AlphaFoldDB" id="A0A4Y7R6R1"/>
<gene>
    <name evidence="3 5" type="primary">purE</name>
    <name evidence="5" type="ORF">Psch_03400</name>
</gene>
<evidence type="ECO:0000313" key="5">
    <source>
        <dbReference type="EMBL" id="TEB04638.1"/>
    </source>
</evidence>
<dbReference type="SUPFAM" id="SSF52255">
    <property type="entry name" value="N5-CAIR mutase (phosphoribosylaminoimidazole carboxylase, PurE)"/>
    <property type="match status" value="1"/>
</dbReference>
<feature type="binding site" evidence="3">
    <location>
        <position position="106"/>
    </location>
    <ligand>
        <name>substrate</name>
    </ligand>
</feature>
<evidence type="ECO:0000259" key="4">
    <source>
        <dbReference type="SMART" id="SM01001"/>
    </source>
</evidence>
<dbReference type="Pfam" id="PF00731">
    <property type="entry name" value="AIRC"/>
    <property type="match status" value="1"/>
</dbReference>